<feature type="domain" description="SHSP" evidence="5">
    <location>
        <begin position="24"/>
        <end position="134"/>
    </location>
</feature>
<evidence type="ECO:0000256" key="2">
    <source>
        <dbReference type="ARBA" id="ARBA00023016"/>
    </source>
</evidence>
<dbReference type="Pfam" id="PF00011">
    <property type="entry name" value="HSP20"/>
    <property type="match status" value="1"/>
</dbReference>
<dbReference type="PANTHER" id="PTHR46991:SF11">
    <property type="entry name" value="SMALL HEAT SHOCK PROTEIN HSPF"/>
    <property type="match status" value="1"/>
</dbReference>
<dbReference type="CDD" id="cd06464">
    <property type="entry name" value="ACD_sHsps-like"/>
    <property type="match status" value="1"/>
</dbReference>
<keyword evidence="7" id="KW-1185">Reference proteome</keyword>
<sequence>MSTLNKIRGVLDHLQVLPSKLLGNDIVGVMKTCEFKETEDSLIIYVDMPGLSNQDVTISIDEINNNTLMVKGEGDKESRTERLRRRYERKIELPKKTYKFDAIKAKMKNGVLELVIPKMENPVCMSMLSNFWLPKKKLRNSCTIIIPI</sequence>
<dbReference type="Gene3D" id="2.60.40.790">
    <property type="match status" value="1"/>
</dbReference>
<dbReference type="EMBL" id="JAUIZM010000004">
    <property type="protein sequence ID" value="KAK1387647.1"/>
    <property type="molecule type" value="Genomic_DNA"/>
</dbReference>
<accession>A0AAD8MWR3</accession>
<dbReference type="AlphaFoldDB" id="A0AAD8MWR3"/>
<protein>
    <recommendedName>
        <fullName evidence="5">SHSP domain-containing protein</fullName>
    </recommendedName>
</protein>
<dbReference type="Proteomes" id="UP001237642">
    <property type="component" value="Unassembled WGS sequence"/>
</dbReference>
<evidence type="ECO:0000259" key="5">
    <source>
        <dbReference type="PROSITE" id="PS01031"/>
    </source>
</evidence>
<evidence type="ECO:0000256" key="4">
    <source>
        <dbReference type="RuleBase" id="RU003616"/>
    </source>
</evidence>
<keyword evidence="2" id="KW-0346">Stress response</keyword>
<dbReference type="InterPro" id="IPR008978">
    <property type="entry name" value="HSP20-like_chaperone"/>
</dbReference>
<keyword evidence="1" id="KW-0809">Transit peptide</keyword>
<dbReference type="InterPro" id="IPR002068">
    <property type="entry name" value="A-crystallin/Hsp20_dom"/>
</dbReference>
<dbReference type="InterPro" id="IPR044656">
    <property type="entry name" value="HSP14.7/HSP23.5/HSP23.6-like"/>
</dbReference>
<evidence type="ECO:0000313" key="6">
    <source>
        <dbReference type="EMBL" id="KAK1387647.1"/>
    </source>
</evidence>
<proteinExistence type="inferred from homology"/>
<name>A0AAD8MWR3_9APIA</name>
<evidence type="ECO:0000256" key="1">
    <source>
        <dbReference type="ARBA" id="ARBA00022946"/>
    </source>
</evidence>
<dbReference type="PROSITE" id="PS01031">
    <property type="entry name" value="SHSP"/>
    <property type="match status" value="1"/>
</dbReference>
<dbReference type="PANTHER" id="PTHR46991">
    <property type="entry name" value="23.5 KDA HEAT SHOCK PROTEIN, MITOCHONDRIAL"/>
    <property type="match status" value="1"/>
</dbReference>
<comment type="caution">
    <text evidence="6">The sequence shown here is derived from an EMBL/GenBank/DDBJ whole genome shotgun (WGS) entry which is preliminary data.</text>
</comment>
<reference evidence="6" key="1">
    <citation type="submission" date="2023-02" db="EMBL/GenBank/DDBJ databases">
        <title>Genome of toxic invasive species Heracleum sosnowskyi carries increased number of genes despite the absence of recent whole-genome duplications.</title>
        <authorList>
            <person name="Schelkunov M."/>
            <person name="Shtratnikova V."/>
            <person name="Makarenko M."/>
            <person name="Klepikova A."/>
            <person name="Omelchenko D."/>
            <person name="Novikova G."/>
            <person name="Obukhova E."/>
            <person name="Bogdanov V."/>
            <person name="Penin A."/>
            <person name="Logacheva M."/>
        </authorList>
    </citation>
    <scope>NUCLEOTIDE SEQUENCE</scope>
    <source>
        <strain evidence="6">Hsosn_3</strain>
        <tissue evidence="6">Leaf</tissue>
    </source>
</reference>
<reference evidence="6" key="2">
    <citation type="submission" date="2023-05" db="EMBL/GenBank/DDBJ databases">
        <authorList>
            <person name="Schelkunov M.I."/>
        </authorList>
    </citation>
    <scope>NUCLEOTIDE SEQUENCE</scope>
    <source>
        <strain evidence="6">Hsosn_3</strain>
        <tissue evidence="6">Leaf</tissue>
    </source>
</reference>
<evidence type="ECO:0000256" key="3">
    <source>
        <dbReference type="PROSITE-ProRule" id="PRU00285"/>
    </source>
</evidence>
<organism evidence="6 7">
    <name type="scientific">Heracleum sosnowskyi</name>
    <dbReference type="NCBI Taxonomy" id="360622"/>
    <lineage>
        <taxon>Eukaryota</taxon>
        <taxon>Viridiplantae</taxon>
        <taxon>Streptophyta</taxon>
        <taxon>Embryophyta</taxon>
        <taxon>Tracheophyta</taxon>
        <taxon>Spermatophyta</taxon>
        <taxon>Magnoliopsida</taxon>
        <taxon>eudicotyledons</taxon>
        <taxon>Gunneridae</taxon>
        <taxon>Pentapetalae</taxon>
        <taxon>asterids</taxon>
        <taxon>campanulids</taxon>
        <taxon>Apiales</taxon>
        <taxon>Apiaceae</taxon>
        <taxon>Apioideae</taxon>
        <taxon>apioid superclade</taxon>
        <taxon>Tordylieae</taxon>
        <taxon>Tordyliinae</taxon>
        <taxon>Heracleum</taxon>
    </lineage>
</organism>
<evidence type="ECO:0000313" key="7">
    <source>
        <dbReference type="Proteomes" id="UP001237642"/>
    </source>
</evidence>
<comment type="similarity">
    <text evidence="3 4">Belongs to the small heat shock protein (HSP20) family.</text>
</comment>
<gene>
    <name evidence="6" type="ORF">POM88_015825</name>
</gene>
<dbReference type="SUPFAM" id="SSF49764">
    <property type="entry name" value="HSP20-like chaperones"/>
    <property type="match status" value="1"/>
</dbReference>